<dbReference type="EMBL" id="WXXV01000014">
    <property type="protein sequence ID" value="MBE7695759.1"/>
    <property type="molecule type" value="Genomic_DNA"/>
</dbReference>
<dbReference type="RefSeq" id="WP_101955762.1">
    <property type="nucleotide sequence ID" value="NZ_WXXT01000014.1"/>
</dbReference>
<evidence type="ECO:0000313" key="2">
    <source>
        <dbReference type="Proteomes" id="UP000806077"/>
    </source>
</evidence>
<proteinExistence type="predicted"/>
<dbReference type="AlphaFoldDB" id="A0AAP1RG76"/>
<sequence>MKKIIITTVLGMFLLVSCGGNNSKSNTEKWYEGGNLHKSKMSEWKSASEENKLATCSDFMATVDNSVSMDELKVRAENLKTCIDEATKGLDEMNTEAVSSIASLCITTMGYSKK</sequence>
<comment type="caution">
    <text evidence="1">The sequence shown here is derived from an EMBL/GenBank/DDBJ whole genome shotgun (WGS) entry which is preliminary data.</text>
</comment>
<accession>A0AAP1RG76</accession>
<organism evidence="1 2">
    <name type="scientific">Tenacibaculum finnmarkense genomovar finnmarkense</name>
    <dbReference type="NCBI Taxonomy" id="1458503"/>
    <lineage>
        <taxon>Bacteria</taxon>
        <taxon>Pseudomonadati</taxon>
        <taxon>Bacteroidota</taxon>
        <taxon>Flavobacteriia</taxon>
        <taxon>Flavobacteriales</taxon>
        <taxon>Flavobacteriaceae</taxon>
        <taxon>Tenacibaculum</taxon>
        <taxon>Tenacibaculum finnmarkense</taxon>
    </lineage>
</organism>
<protein>
    <recommendedName>
        <fullName evidence="3">Lipoprotein</fullName>
    </recommendedName>
</protein>
<dbReference type="PROSITE" id="PS51257">
    <property type="entry name" value="PROKAR_LIPOPROTEIN"/>
    <property type="match status" value="1"/>
</dbReference>
<dbReference type="Proteomes" id="UP000806077">
    <property type="component" value="Unassembled WGS sequence"/>
</dbReference>
<evidence type="ECO:0000313" key="1">
    <source>
        <dbReference type="EMBL" id="MBE7695759.1"/>
    </source>
</evidence>
<keyword evidence="2" id="KW-1185">Reference proteome</keyword>
<name>A0AAP1RG76_9FLAO</name>
<gene>
    <name evidence="1" type="ORF">F7645_10055</name>
</gene>
<reference evidence="1 2" key="1">
    <citation type="journal article" date="2020" name="Int. J. Syst. Evol. Microbiol.">
        <title>Tenacibaculum piscium sp. nov., isolated from skin ulcers of sea-farmed fish, and description of Tenacibaculum finnmarkense sp. nov. with subdivision into genomovars finnmarkense and ulcerans.</title>
        <authorList>
            <person name="Olsen A.B."/>
            <person name="Spilsberg B."/>
            <person name="Nilsen H.K."/>
            <person name="Lagesen K."/>
            <person name="Gulla S."/>
            <person name="Avendano-Herrera R."/>
            <person name="Irgang R."/>
            <person name="Duchaud E."/>
            <person name="Colquhoun D.J."/>
        </authorList>
    </citation>
    <scope>NUCLEOTIDE SEQUENCE [LARGE SCALE GENOMIC DNA]</scope>
    <source>
        <strain evidence="1 2">TNO037</strain>
    </source>
</reference>
<evidence type="ECO:0008006" key="3">
    <source>
        <dbReference type="Google" id="ProtNLM"/>
    </source>
</evidence>